<dbReference type="eggNOG" id="arCOG09498">
    <property type="taxonomic scope" value="Archaea"/>
</dbReference>
<keyword evidence="1" id="KW-1133">Transmembrane helix</keyword>
<accession>B8GF44</accession>
<dbReference type="HOGENOM" id="CLU_2678952_0_0_2"/>
<evidence type="ECO:0000313" key="3">
    <source>
        <dbReference type="Proteomes" id="UP000002457"/>
    </source>
</evidence>
<keyword evidence="3" id="KW-1185">Reference proteome</keyword>
<dbReference type="Gene3D" id="1.20.950.20">
    <property type="entry name" value="Transmembrane di-heme cytochromes, Chain C"/>
    <property type="match status" value="1"/>
</dbReference>
<evidence type="ECO:0008006" key="4">
    <source>
        <dbReference type="Google" id="ProtNLM"/>
    </source>
</evidence>
<reference evidence="2 3" key="1">
    <citation type="journal article" date="2015" name="Genome Announc.">
        <title>Complete Genome Sequence of Methanosphaerula palustris E1-9CT, a Hydrogenotrophic Methanogen Isolated from a Minerotrophic Fen Peatland.</title>
        <authorList>
            <person name="Cadillo-Quiroz H."/>
            <person name="Browne P."/>
            <person name="Kyrpides N."/>
            <person name="Woyke T."/>
            <person name="Goodwin L."/>
            <person name="Detter C."/>
            <person name="Yavitt J.B."/>
            <person name="Zinder S.H."/>
        </authorList>
    </citation>
    <scope>NUCLEOTIDE SEQUENCE [LARGE SCALE GENOMIC DNA]</scope>
    <source>
        <strain evidence="3">ATCC BAA-1556 / DSM 19958 / E1-9c</strain>
    </source>
</reference>
<dbReference type="AlphaFoldDB" id="B8GF44"/>
<dbReference type="Proteomes" id="UP000002457">
    <property type="component" value="Chromosome"/>
</dbReference>
<keyword evidence="1" id="KW-0472">Membrane</keyword>
<dbReference type="GeneID" id="7270707"/>
<proteinExistence type="predicted"/>
<evidence type="ECO:0000256" key="1">
    <source>
        <dbReference type="SAM" id="Phobius"/>
    </source>
</evidence>
<organism evidence="2 3">
    <name type="scientific">Methanosphaerula palustris (strain ATCC BAA-1556 / DSM 19958 / E1-9c)</name>
    <dbReference type="NCBI Taxonomy" id="521011"/>
    <lineage>
        <taxon>Archaea</taxon>
        <taxon>Methanobacteriati</taxon>
        <taxon>Methanobacteriota</taxon>
        <taxon>Stenosarchaea group</taxon>
        <taxon>Methanomicrobia</taxon>
        <taxon>Methanomicrobiales</taxon>
        <taxon>Methanoregulaceae</taxon>
        <taxon>Methanosphaerula</taxon>
    </lineage>
</organism>
<name>B8GF44_METPE</name>
<dbReference type="STRING" id="521011.Mpal_2580"/>
<sequence length="80" mass="8883" precursor="true">MRRTVLKKYIANLLLLLIALYLLTGFGIANPGLVTPLTFGLLGKAQAQDIHTLLWGPFIILVLLHLYMTASWGGNPKKEH</sequence>
<keyword evidence="1" id="KW-0812">Transmembrane</keyword>
<dbReference type="OrthoDB" id="118059at2157"/>
<gene>
    <name evidence="2" type="ordered locus">Mpal_2580</name>
</gene>
<protein>
    <recommendedName>
        <fullName evidence="4">DUF4405 domain-containing protein</fullName>
    </recommendedName>
</protein>
<feature type="transmembrane region" description="Helical" evidence="1">
    <location>
        <begin position="53"/>
        <end position="74"/>
    </location>
</feature>
<dbReference type="GO" id="GO:0022904">
    <property type="term" value="P:respiratory electron transport chain"/>
    <property type="evidence" value="ECO:0007669"/>
    <property type="project" value="InterPro"/>
</dbReference>
<dbReference type="GO" id="GO:0016020">
    <property type="term" value="C:membrane"/>
    <property type="evidence" value="ECO:0007669"/>
    <property type="project" value="InterPro"/>
</dbReference>
<evidence type="ECO:0000313" key="2">
    <source>
        <dbReference type="EMBL" id="ACL17850.1"/>
    </source>
</evidence>
<dbReference type="EMBL" id="CP001338">
    <property type="protein sequence ID" value="ACL17850.1"/>
    <property type="molecule type" value="Genomic_DNA"/>
</dbReference>
<dbReference type="InterPro" id="IPR016174">
    <property type="entry name" value="Di-haem_cyt_TM"/>
</dbReference>
<dbReference type="KEGG" id="mpl:Mpal_2580"/>
<dbReference type="SUPFAM" id="SSF81342">
    <property type="entry name" value="Transmembrane di-heme cytochromes"/>
    <property type="match status" value="1"/>
</dbReference>
<dbReference type="RefSeq" id="WP_012619169.1">
    <property type="nucleotide sequence ID" value="NC_011832.1"/>
</dbReference>